<accession>A0AAN4ZDK8</accession>
<comment type="caution">
    <text evidence="1">The sequence shown here is derived from an EMBL/GenBank/DDBJ whole genome shotgun (WGS) entry which is preliminary data.</text>
</comment>
<organism evidence="1 2">
    <name type="scientific">Pristionchus mayeri</name>
    <dbReference type="NCBI Taxonomy" id="1317129"/>
    <lineage>
        <taxon>Eukaryota</taxon>
        <taxon>Metazoa</taxon>
        <taxon>Ecdysozoa</taxon>
        <taxon>Nematoda</taxon>
        <taxon>Chromadorea</taxon>
        <taxon>Rhabditida</taxon>
        <taxon>Rhabditina</taxon>
        <taxon>Diplogasteromorpha</taxon>
        <taxon>Diplogasteroidea</taxon>
        <taxon>Neodiplogasteridae</taxon>
        <taxon>Pristionchus</taxon>
    </lineage>
</organism>
<dbReference type="Proteomes" id="UP001328107">
    <property type="component" value="Unassembled WGS sequence"/>
</dbReference>
<name>A0AAN4ZDK8_9BILA</name>
<evidence type="ECO:0000313" key="1">
    <source>
        <dbReference type="EMBL" id="GMR35040.1"/>
    </source>
</evidence>
<evidence type="ECO:0000313" key="2">
    <source>
        <dbReference type="Proteomes" id="UP001328107"/>
    </source>
</evidence>
<feature type="non-terminal residue" evidence="1">
    <location>
        <position position="1"/>
    </location>
</feature>
<sequence>KNIRSVKIIWEYGITDEESAKAMLLEFPTVKIYRIHAGCGIICDSTLVHIARNSEFAELTGISEITASGLAEAFELVIASQKKGVWCSVARNVIQQWIDQLECTKFLISSSRVMHLESGAYLLYYPADAGYPEDTYFVNMHTAR</sequence>
<dbReference type="EMBL" id="BTRK01000002">
    <property type="protein sequence ID" value="GMR35040.1"/>
    <property type="molecule type" value="Genomic_DNA"/>
</dbReference>
<keyword evidence="2" id="KW-1185">Reference proteome</keyword>
<feature type="non-terminal residue" evidence="1">
    <location>
        <position position="144"/>
    </location>
</feature>
<reference evidence="2" key="1">
    <citation type="submission" date="2022-10" db="EMBL/GenBank/DDBJ databases">
        <title>Genome assembly of Pristionchus species.</title>
        <authorList>
            <person name="Yoshida K."/>
            <person name="Sommer R.J."/>
        </authorList>
    </citation>
    <scope>NUCLEOTIDE SEQUENCE [LARGE SCALE GENOMIC DNA]</scope>
    <source>
        <strain evidence="2">RS5460</strain>
    </source>
</reference>
<protein>
    <submittedName>
        <fullName evidence="1">Uncharacterized protein</fullName>
    </submittedName>
</protein>
<proteinExistence type="predicted"/>
<gene>
    <name evidence="1" type="ORF">PMAYCL1PPCAC_05235</name>
</gene>
<dbReference type="AlphaFoldDB" id="A0AAN4ZDK8"/>